<feature type="compositionally biased region" description="Low complexity" evidence="1">
    <location>
        <begin position="44"/>
        <end position="68"/>
    </location>
</feature>
<organism evidence="2 3">
    <name type="scientific">Novymonas esmeraldas</name>
    <dbReference type="NCBI Taxonomy" id="1808958"/>
    <lineage>
        <taxon>Eukaryota</taxon>
        <taxon>Discoba</taxon>
        <taxon>Euglenozoa</taxon>
        <taxon>Kinetoplastea</taxon>
        <taxon>Metakinetoplastina</taxon>
        <taxon>Trypanosomatida</taxon>
        <taxon>Trypanosomatidae</taxon>
        <taxon>Novymonas</taxon>
    </lineage>
</organism>
<dbReference type="PANTHER" id="PTHR43675:SF1">
    <property type="entry name" value="RIKEN CDNA 2700097O09 GENE"/>
    <property type="match status" value="1"/>
</dbReference>
<sequence>MERVESTLSALMPALEKHRVGSWKAEELERLCAMLRDLGGATSAKKNGAVKGNGAAAAPAVSSPSPRSTVPLTAAAAVAALTAGAKQSTVPSSSSSRAVKAAEPEDDSEDEDAFIGAVGEVDRCLNLVRDFLKRRVPFGTVKEPTIPAGAARPMAPHASTLRASADATASKKRARSPDPESAAPAPPVPHDGATVPTPVYAVDAFLYSEHDIGKLVDAKQLMREYCCRCGSTNLGLTEFITHSLSQDQLIYLGCFLFPHLLEVATTTTNTTTTTPAAETATRPASIVDIGSRLGVVVWACAFALQWGLLAPATDASATAAANAAVRLIGIELDPDFIKISHDVVRRFFAPRRRHAPKLNSIVPPAPAGVEGELVDVSSNIQMLQSDCFEGAGAAAMADSSIAVMHNVFEYFCTSKVEHARCWLKLRRLVCRPGQFLVCSPALEDTFSAFTDDVWAEACRLEGVAVDASASSAASWLADYVVAFDISDVTSDFLTLRALSRGGHEEEEGESHSDSSGGEDADAAATAEVEEQIRRLYVYNVR</sequence>
<feature type="region of interest" description="Disordered" evidence="1">
    <location>
        <begin position="500"/>
        <end position="526"/>
    </location>
</feature>
<dbReference type="GO" id="GO:0008168">
    <property type="term" value="F:methyltransferase activity"/>
    <property type="evidence" value="ECO:0007669"/>
    <property type="project" value="TreeGrafter"/>
</dbReference>
<evidence type="ECO:0000313" key="2">
    <source>
        <dbReference type="EMBL" id="KAK7195684.1"/>
    </source>
</evidence>
<evidence type="ECO:0000313" key="3">
    <source>
        <dbReference type="Proteomes" id="UP001430356"/>
    </source>
</evidence>
<proteinExistence type="predicted"/>
<protein>
    <submittedName>
        <fullName evidence="2">Uncharacterized protein</fullName>
    </submittedName>
</protein>
<evidence type="ECO:0000256" key="1">
    <source>
        <dbReference type="SAM" id="MobiDB-lite"/>
    </source>
</evidence>
<feature type="region of interest" description="Disordered" evidence="1">
    <location>
        <begin position="43"/>
        <end position="68"/>
    </location>
</feature>
<feature type="region of interest" description="Disordered" evidence="1">
    <location>
        <begin position="144"/>
        <end position="194"/>
    </location>
</feature>
<reference evidence="2 3" key="1">
    <citation type="journal article" date="2021" name="MBio">
        <title>A New Model Trypanosomatid, Novymonas esmeraldas: Genomic Perception of Its 'Candidatus Pandoraea novymonadis' Endosymbiont.</title>
        <authorList>
            <person name="Zakharova A."/>
            <person name="Saura A."/>
            <person name="Butenko A."/>
            <person name="Podesvova L."/>
            <person name="Warmusova S."/>
            <person name="Kostygov A.Y."/>
            <person name="Nenarokova A."/>
            <person name="Lukes J."/>
            <person name="Opperdoes F.R."/>
            <person name="Yurchenko V."/>
        </authorList>
    </citation>
    <scope>NUCLEOTIDE SEQUENCE [LARGE SCALE GENOMIC DNA]</scope>
    <source>
        <strain evidence="2 3">E262AT.01</strain>
    </source>
</reference>
<gene>
    <name evidence="2" type="ORF">NESM_000498300</name>
</gene>
<feature type="region of interest" description="Disordered" evidence="1">
    <location>
        <begin position="83"/>
        <end position="111"/>
    </location>
</feature>
<dbReference type="EMBL" id="JAECZO010000059">
    <property type="protein sequence ID" value="KAK7195684.1"/>
    <property type="molecule type" value="Genomic_DNA"/>
</dbReference>
<accession>A0AAW0EPP8</accession>
<dbReference type="AlphaFoldDB" id="A0AAW0EPP8"/>
<dbReference type="Proteomes" id="UP001430356">
    <property type="component" value="Unassembled WGS sequence"/>
</dbReference>
<name>A0AAW0EPP8_9TRYP</name>
<comment type="caution">
    <text evidence="2">The sequence shown here is derived from an EMBL/GenBank/DDBJ whole genome shotgun (WGS) entry which is preliminary data.</text>
</comment>
<dbReference type="PANTHER" id="PTHR43675">
    <property type="entry name" value="ARSENITE METHYLTRANSFERASE"/>
    <property type="match status" value="1"/>
</dbReference>
<keyword evidence="3" id="KW-1185">Reference proteome</keyword>
<dbReference type="InterPro" id="IPR026669">
    <property type="entry name" value="Arsenite_MeTrfase-like"/>
</dbReference>